<dbReference type="PANTHER" id="PTHR13847:SF150">
    <property type="entry name" value="OXIDOREDUCTASE TDA3-RELATED"/>
    <property type="match status" value="1"/>
</dbReference>
<dbReference type="EMBL" id="BRYB01000686">
    <property type="protein sequence ID" value="GMI35361.1"/>
    <property type="molecule type" value="Genomic_DNA"/>
</dbReference>
<accession>A0ABQ6MX00</accession>
<dbReference type="PANTHER" id="PTHR13847">
    <property type="entry name" value="SARCOSINE DEHYDROGENASE-RELATED"/>
    <property type="match status" value="1"/>
</dbReference>
<gene>
    <name evidence="2" type="ORF">TeGR_g1420</name>
</gene>
<proteinExistence type="predicted"/>
<organism evidence="2 3">
    <name type="scientific">Tetraparma gracilis</name>
    <dbReference type="NCBI Taxonomy" id="2962635"/>
    <lineage>
        <taxon>Eukaryota</taxon>
        <taxon>Sar</taxon>
        <taxon>Stramenopiles</taxon>
        <taxon>Ochrophyta</taxon>
        <taxon>Bolidophyceae</taxon>
        <taxon>Parmales</taxon>
        <taxon>Triparmaceae</taxon>
        <taxon>Tetraparma</taxon>
    </lineage>
</organism>
<evidence type="ECO:0000259" key="1">
    <source>
        <dbReference type="Pfam" id="PF01266"/>
    </source>
</evidence>
<dbReference type="SUPFAM" id="SSF51905">
    <property type="entry name" value="FAD/NAD(P)-binding domain"/>
    <property type="match status" value="1"/>
</dbReference>
<comment type="caution">
    <text evidence="2">The sequence shown here is derived from an EMBL/GenBank/DDBJ whole genome shotgun (WGS) entry which is preliminary data.</text>
</comment>
<dbReference type="InterPro" id="IPR006076">
    <property type="entry name" value="FAD-dep_OxRdtase"/>
</dbReference>
<dbReference type="Gene3D" id="3.30.9.10">
    <property type="entry name" value="D-Amino Acid Oxidase, subunit A, domain 2"/>
    <property type="match status" value="1"/>
</dbReference>
<dbReference type="Pfam" id="PF01266">
    <property type="entry name" value="DAO"/>
    <property type="match status" value="1"/>
</dbReference>
<sequence length="400" mass="41772">MSPPSHLVVIGGGVQGSSVAYFASQMAPSHRPGKITLIEANSHLAPHASGKGGGFMARSWGDGTSTEQLHHYAFDKHAELAAEWGLKTYRKLPVLSVAGEGKKGFGSMRGTPNWLDGKGAGVRSMGDGSDTAQVTPGEYVEAASSRSGATVLLNTRVVGVELSELPDGEQAVAGVEIVTADGSRSVLEADAVCLSTGPWGCMAEDWFPTISSPMEGIKSTSVTFPARETANDAVALFCNEDSRFNTHLEVYPRPDGTVYCCGVGGSDYIPAAELRQGAFLSGCDPKEARVEAATATLHAMSDAYKGIAPKSSQACMRPCAPDALPIMGPVPGVAGAFLNYAHNCWGIAWAPATGTAMAELICLGETTFDLSAFNVERFGAPAKRGGRGRKKKGEAVGEQW</sequence>
<protein>
    <recommendedName>
        <fullName evidence="1">FAD dependent oxidoreductase domain-containing protein</fullName>
    </recommendedName>
</protein>
<keyword evidence="3" id="KW-1185">Reference proteome</keyword>
<feature type="domain" description="FAD dependent oxidoreductase" evidence="1">
    <location>
        <begin position="7"/>
        <end position="360"/>
    </location>
</feature>
<reference evidence="2 3" key="1">
    <citation type="journal article" date="2023" name="Commun. Biol.">
        <title>Genome analysis of Parmales, the sister group of diatoms, reveals the evolutionary specialization of diatoms from phago-mixotrophs to photoautotrophs.</title>
        <authorList>
            <person name="Ban H."/>
            <person name="Sato S."/>
            <person name="Yoshikawa S."/>
            <person name="Yamada K."/>
            <person name="Nakamura Y."/>
            <person name="Ichinomiya M."/>
            <person name="Sato N."/>
            <person name="Blanc-Mathieu R."/>
            <person name="Endo H."/>
            <person name="Kuwata A."/>
            <person name="Ogata H."/>
        </authorList>
    </citation>
    <scope>NUCLEOTIDE SEQUENCE [LARGE SCALE GENOMIC DNA]</scope>
</reference>
<dbReference type="Gene3D" id="3.50.50.60">
    <property type="entry name" value="FAD/NAD(P)-binding domain"/>
    <property type="match status" value="2"/>
</dbReference>
<dbReference type="InterPro" id="IPR036188">
    <property type="entry name" value="FAD/NAD-bd_sf"/>
</dbReference>
<evidence type="ECO:0000313" key="3">
    <source>
        <dbReference type="Proteomes" id="UP001165060"/>
    </source>
</evidence>
<evidence type="ECO:0000313" key="2">
    <source>
        <dbReference type="EMBL" id="GMI35361.1"/>
    </source>
</evidence>
<name>A0ABQ6MX00_9STRA</name>
<dbReference type="Proteomes" id="UP001165060">
    <property type="component" value="Unassembled WGS sequence"/>
</dbReference>